<dbReference type="InterPro" id="IPR002346">
    <property type="entry name" value="Mopterin_DH_FAD-bd"/>
</dbReference>
<protein>
    <submittedName>
        <fullName evidence="5">Aerobic carbon monoxide dehydrogenase (Quinone), medium chain</fullName>
        <ecNumber evidence="5">1.2.5.3</ecNumber>
    </submittedName>
</protein>
<reference evidence="5" key="1">
    <citation type="submission" date="2020-02" db="EMBL/GenBank/DDBJ databases">
        <authorList>
            <person name="Meier V. D."/>
        </authorList>
    </citation>
    <scope>NUCLEOTIDE SEQUENCE</scope>
    <source>
        <strain evidence="5">AVDCRST_MAG73</strain>
    </source>
</reference>
<evidence type="ECO:0000256" key="1">
    <source>
        <dbReference type="ARBA" id="ARBA00022630"/>
    </source>
</evidence>
<dbReference type="Pfam" id="PF00941">
    <property type="entry name" value="FAD_binding_5"/>
    <property type="match status" value="1"/>
</dbReference>
<accession>A0A6J4UWF8</accession>
<dbReference type="EMBL" id="CADCWE010000239">
    <property type="protein sequence ID" value="CAA9560284.1"/>
    <property type="molecule type" value="Genomic_DNA"/>
</dbReference>
<evidence type="ECO:0000256" key="2">
    <source>
        <dbReference type="ARBA" id="ARBA00022827"/>
    </source>
</evidence>
<dbReference type="EC" id="1.2.5.3" evidence="5"/>
<feature type="domain" description="FAD-binding PCMH-type" evidence="4">
    <location>
        <begin position="1"/>
        <end position="175"/>
    </location>
</feature>
<dbReference type="InterPro" id="IPR016169">
    <property type="entry name" value="FAD-bd_PCMH_sub2"/>
</dbReference>
<evidence type="ECO:0000259" key="4">
    <source>
        <dbReference type="PROSITE" id="PS51387"/>
    </source>
</evidence>
<dbReference type="Gene3D" id="3.30.465.10">
    <property type="match status" value="1"/>
</dbReference>
<organism evidence="5">
    <name type="scientific">uncultured Thermomicrobiales bacterium</name>
    <dbReference type="NCBI Taxonomy" id="1645740"/>
    <lineage>
        <taxon>Bacteria</taxon>
        <taxon>Pseudomonadati</taxon>
        <taxon>Thermomicrobiota</taxon>
        <taxon>Thermomicrobia</taxon>
        <taxon>Thermomicrobiales</taxon>
        <taxon>environmental samples</taxon>
    </lineage>
</organism>
<keyword evidence="2" id="KW-0274">FAD</keyword>
<dbReference type="Gene3D" id="3.30.390.50">
    <property type="entry name" value="CO dehydrogenase flavoprotein, C-terminal domain"/>
    <property type="match status" value="1"/>
</dbReference>
<dbReference type="SUPFAM" id="SSF55447">
    <property type="entry name" value="CO dehydrogenase flavoprotein C-terminal domain-like"/>
    <property type="match status" value="1"/>
</dbReference>
<sequence length="282" mass="28804">MFPNRFEYRRPGSLAEAVQILAENPDAKLLAGGHSLLPAMKLRLAAPSTLVDLSQIEGLRGIAANGALTIGALATYNQVHDSAAVRQAAPMLADTCGIVGDPQVRVRGTLGGSLAHADPAADLTAVVLALGGEVTVVGSGGERTIAADDLFVDLLTTSLAPEEIITEIRIPDLAGAKMAYEKHEHPASGYAVVGVAAVLAMGDGGTIRSARLAVTGATAKATRLSSAEAVLAGKTVRTETIAAAAAAAADGLEINGDLYASADYRRHLVGVLTRRALERATG</sequence>
<dbReference type="AlphaFoldDB" id="A0A6J4UWF8"/>
<dbReference type="SUPFAM" id="SSF56176">
    <property type="entry name" value="FAD-binding/transporter-associated domain-like"/>
    <property type="match status" value="1"/>
</dbReference>
<dbReference type="GO" id="GO:0071949">
    <property type="term" value="F:FAD binding"/>
    <property type="evidence" value="ECO:0007669"/>
    <property type="project" value="InterPro"/>
</dbReference>
<evidence type="ECO:0000313" key="5">
    <source>
        <dbReference type="EMBL" id="CAA9560284.1"/>
    </source>
</evidence>
<evidence type="ECO:0000256" key="3">
    <source>
        <dbReference type="ARBA" id="ARBA00023002"/>
    </source>
</evidence>
<dbReference type="PROSITE" id="PS51387">
    <property type="entry name" value="FAD_PCMH"/>
    <property type="match status" value="1"/>
</dbReference>
<gene>
    <name evidence="5" type="ORF">AVDCRST_MAG73-3642</name>
</gene>
<dbReference type="Pfam" id="PF03450">
    <property type="entry name" value="CO_deh_flav_C"/>
    <property type="match status" value="1"/>
</dbReference>
<dbReference type="InterPro" id="IPR016166">
    <property type="entry name" value="FAD-bd_PCMH"/>
</dbReference>
<proteinExistence type="predicted"/>
<keyword evidence="1" id="KW-0285">Flavoprotein</keyword>
<dbReference type="SMART" id="SM01092">
    <property type="entry name" value="CO_deh_flav_C"/>
    <property type="match status" value="1"/>
</dbReference>
<dbReference type="InterPro" id="IPR036318">
    <property type="entry name" value="FAD-bd_PCMH-like_sf"/>
</dbReference>
<dbReference type="InterPro" id="IPR036683">
    <property type="entry name" value="CO_DH_flav_C_dom_sf"/>
</dbReference>
<dbReference type="GO" id="GO:0008805">
    <property type="term" value="F:carbon-monoxide oxygenase activity"/>
    <property type="evidence" value="ECO:0007669"/>
    <property type="project" value="UniProtKB-EC"/>
</dbReference>
<dbReference type="PANTHER" id="PTHR42659">
    <property type="entry name" value="XANTHINE DEHYDROGENASE SUBUNIT C-RELATED"/>
    <property type="match status" value="1"/>
</dbReference>
<dbReference type="PANTHER" id="PTHR42659:SF2">
    <property type="entry name" value="XANTHINE DEHYDROGENASE SUBUNIT C-RELATED"/>
    <property type="match status" value="1"/>
</dbReference>
<dbReference type="Gene3D" id="3.30.43.10">
    <property type="entry name" value="Uridine Diphospho-n-acetylenolpyruvylglucosamine Reductase, domain 2"/>
    <property type="match status" value="1"/>
</dbReference>
<dbReference type="InterPro" id="IPR005107">
    <property type="entry name" value="CO_DH_flav_C"/>
</dbReference>
<dbReference type="InterPro" id="IPR016167">
    <property type="entry name" value="FAD-bd_PCMH_sub1"/>
</dbReference>
<name>A0A6J4UWF8_9BACT</name>
<keyword evidence="3 5" id="KW-0560">Oxidoreductase</keyword>
<dbReference type="InterPro" id="IPR051312">
    <property type="entry name" value="Diverse_Substr_Oxidored"/>
</dbReference>